<evidence type="ECO:0000256" key="10">
    <source>
        <dbReference type="PIRSR" id="PIRSR000183-4"/>
    </source>
</evidence>
<keyword evidence="15" id="KW-1185">Reference proteome</keyword>
<proteinExistence type="inferred from homology"/>
<keyword evidence="10" id="KW-0460">Magnesium</keyword>
<feature type="binding site" evidence="10">
    <location>
        <position position="323"/>
    </location>
    <ligand>
        <name>Mg(2+)</name>
        <dbReference type="ChEBI" id="CHEBI:18420"/>
    </ligand>
</feature>
<dbReference type="CDD" id="cd05305">
    <property type="entry name" value="L-AlaDH"/>
    <property type="match status" value="1"/>
</dbReference>
<comment type="similarity">
    <text evidence="2 6">Belongs to the AlaDH/PNT family.</text>
</comment>
<feature type="domain" description="Alanine dehydrogenase/pyridine nucleotide transhydrogenase NAD(H)-binding" evidence="11">
    <location>
        <begin position="148"/>
        <end position="297"/>
    </location>
</feature>
<dbReference type="GO" id="GO:0042853">
    <property type="term" value="P:L-alanine catabolic process"/>
    <property type="evidence" value="ECO:0007669"/>
    <property type="project" value="InterPro"/>
</dbReference>
<dbReference type="SMART" id="SM01002">
    <property type="entry name" value="AlaDh_PNT_C"/>
    <property type="match status" value="1"/>
</dbReference>
<keyword evidence="4 6" id="KW-0560">Oxidoreductase</keyword>
<feature type="binding site" evidence="9">
    <location>
        <position position="202"/>
    </location>
    <ligand>
        <name>NAD(+)</name>
        <dbReference type="ChEBI" id="CHEBI:57540"/>
    </ligand>
</feature>
<feature type="binding site" evidence="9">
    <location>
        <begin position="266"/>
        <end position="269"/>
    </location>
    <ligand>
        <name>NAD(+)</name>
        <dbReference type="ChEBI" id="CHEBI:57540"/>
    </ligand>
</feature>
<keyword evidence="10" id="KW-0479">Metal-binding</keyword>
<keyword evidence="5 6" id="KW-0520">NAD</keyword>
<evidence type="ECO:0000256" key="5">
    <source>
        <dbReference type="ARBA" id="ARBA00023027"/>
    </source>
</evidence>
<reference evidence="13 15" key="2">
    <citation type="journal article" date="2020" name="Int. J. Syst. Evol. Microbiol.">
        <title>Vagococcus xieshaowenii sp. nov., isolated from snow finch (Montifringilla taczanowskii) cloacal content.</title>
        <authorList>
            <person name="Ge Y."/>
            <person name="Yang J."/>
            <person name="Lai X.H."/>
            <person name="Zhang G."/>
            <person name="Jin D."/>
            <person name="Lu S."/>
            <person name="Wang B."/>
            <person name="Huang Y."/>
            <person name="Huang Y."/>
            <person name="Ren Z."/>
            <person name="Zhang X."/>
            <person name="Xu J."/>
        </authorList>
    </citation>
    <scope>NUCLEOTIDE SEQUENCE [LARGE SCALE GENOMIC DNA]</scope>
    <source>
        <strain evidence="13">Personal::cf-49</strain>
        <strain evidence="15">personal::cf-49</strain>
    </source>
</reference>
<evidence type="ECO:0000259" key="11">
    <source>
        <dbReference type="SMART" id="SM01002"/>
    </source>
</evidence>
<dbReference type="Proteomes" id="UP000297725">
    <property type="component" value="Unassembled WGS sequence"/>
</dbReference>
<evidence type="ECO:0000256" key="6">
    <source>
        <dbReference type="PIRNR" id="PIRNR000183"/>
    </source>
</evidence>
<comment type="cofactor">
    <cofactor evidence="10">
        <name>Mg(2+)</name>
        <dbReference type="ChEBI" id="CHEBI:18420"/>
    </cofactor>
    <text evidence="10">Binds 1 Mg(2+) ion per subunit.</text>
</comment>
<feature type="active site" description="Proton donor/acceptor" evidence="7">
    <location>
        <position position="95"/>
    </location>
</feature>
<evidence type="ECO:0000313" key="14">
    <source>
        <dbReference type="EMBL" id="TFZ42430.1"/>
    </source>
</evidence>
<evidence type="ECO:0000313" key="13">
    <source>
        <dbReference type="EMBL" id="QCA27857.1"/>
    </source>
</evidence>
<feature type="binding site" evidence="9">
    <location>
        <position position="197"/>
    </location>
    <ligand>
        <name>NAD(+)</name>
        <dbReference type="ChEBI" id="CHEBI:57540"/>
    </ligand>
</feature>
<gene>
    <name evidence="14" type="primary">ald</name>
    <name evidence="14" type="ORF">E4031_03355</name>
    <name evidence="13" type="ORF">E4Z98_00175</name>
</gene>
<dbReference type="PIRSF" id="PIRSF000183">
    <property type="entry name" value="Alanine_dh"/>
    <property type="match status" value="1"/>
</dbReference>
<dbReference type="InterPro" id="IPR007698">
    <property type="entry name" value="AlaDH/PNT_NAD(H)-bd"/>
</dbReference>
<evidence type="ECO:0000313" key="15">
    <source>
        <dbReference type="Proteomes" id="UP000296883"/>
    </source>
</evidence>
<reference evidence="14 16" key="1">
    <citation type="submission" date="2019-03" db="EMBL/GenBank/DDBJ databases">
        <title>Vagococcus sp. was isolated fron gut of Carduelis flavirostris.</title>
        <authorList>
            <person name="Ge Y."/>
        </authorList>
    </citation>
    <scope>NUCLEOTIDE SEQUENCE [LARGE SCALE GENOMIC DNA]</scope>
    <source>
        <strain evidence="14 16">CF-210</strain>
    </source>
</reference>
<name>A0AAJ5EEX4_9ENTE</name>
<feature type="active site" description="Proton donor/acceptor" evidence="7">
    <location>
        <position position="269"/>
    </location>
</feature>
<evidence type="ECO:0000313" key="16">
    <source>
        <dbReference type="Proteomes" id="UP000297725"/>
    </source>
</evidence>
<feature type="binding site" evidence="8">
    <location>
        <position position="15"/>
    </location>
    <ligand>
        <name>substrate</name>
    </ligand>
</feature>
<dbReference type="GO" id="GO:0000286">
    <property type="term" value="F:alanine dehydrogenase activity"/>
    <property type="evidence" value="ECO:0007669"/>
    <property type="project" value="UniProtKB-UniRule"/>
</dbReference>
<dbReference type="Gene3D" id="3.40.50.720">
    <property type="entry name" value="NAD(P)-binding Rossmann-like Domain"/>
    <property type="match status" value="2"/>
</dbReference>
<dbReference type="Pfam" id="PF05222">
    <property type="entry name" value="AlaDh_PNT_N"/>
    <property type="match status" value="1"/>
</dbReference>
<comment type="catalytic activity">
    <reaction evidence="6">
        <text>L-alanine + NAD(+) + H2O = pyruvate + NH4(+) + NADH + H(+)</text>
        <dbReference type="Rhea" id="RHEA:18405"/>
        <dbReference type="ChEBI" id="CHEBI:15361"/>
        <dbReference type="ChEBI" id="CHEBI:15377"/>
        <dbReference type="ChEBI" id="CHEBI:15378"/>
        <dbReference type="ChEBI" id="CHEBI:28938"/>
        <dbReference type="ChEBI" id="CHEBI:57540"/>
        <dbReference type="ChEBI" id="CHEBI:57945"/>
        <dbReference type="ChEBI" id="CHEBI:57972"/>
        <dbReference type="EC" id="1.4.1.1"/>
    </reaction>
</comment>
<dbReference type="PANTHER" id="PTHR42795:SF1">
    <property type="entry name" value="ALANINE DEHYDROGENASE"/>
    <property type="match status" value="1"/>
</dbReference>
<dbReference type="SMART" id="SM01003">
    <property type="entry name" value="AlaDh_PNT_N"/>
    <property type="match status" value="1"/>
</dbReference>
<dbReference type="AlphaFoldDB" id="A0AAJ5EEX4"/>
<dbReference type="InterPro" id="IPR007886">
    <property type="entry name" value="AlaDH/PNT_N"/>
</dbReference>
<evidence type="ECO:0000259" key="12">
    <source>
        <dbReference type="SMART" id="SM01003"/>
    </source>
</evidence>
<organism evidence="14 16">
    <name type="scientific">Vagococcus xieshaowenii</name>
    <dbReference type="NCBI Taxonomy" id="2562451"/>
    <lineage>
        <taxon>Bacteria</taxon>
        <taxon>Bacillati</taxon>
        <taxon>Bacillota</taxon>
        <taxon>Bacilli</taxon>
        <taxon>Lactobacillales</taxon>
        <taxon>Enterococcaceae</taxon>
        <taxon>Vagococcus</taxon>
    </lineage>
</organism>
<dbReference type="EC" id="1.4.1.1" evidence="3 6"/>
<dbReference type="FunFam" id="3.40.50.720:FF:000049">
    <property type="entry name" value="Alanine dehydrogenase"/>
    <property type="match status" value="1"/>
</dbReference>
<evidence type="ECO:0000256" key="8">
    <source>
        <dbReference type="PIRSR" id="PIRSR000183-2"/>
    </source>
</evidence>
<sequence>MKIGVPKEIKDQEGRVAITPAGVMTFVKQGHEVIVEHNAGIQSGFTNEEYLSVGAKITENVSDVWSADMVMKVKEPLKEEYQYFRENLILFTYLHLAPVKELTDALVNAGVTAIAYETVQLDNGSLPLLTPMSEIAGRMSVQIGAQFLQKFYGGAGVLLAGVPGVERGKVTIIGGGVSGVNAAKMAIGLGAQVTILDVNPSRLAELDDLFGNSIQTLMSNPFTIEQSVLESDLVIGAVLIPGRKAPKLVDEELVKRMKPGSVIVDIAIDQGGIFETTDHVTTHENPTFIKHDVIHYSVANMPGAVPRTSTFALTNSTMPYAVEIANKGVMKALKENIALSKGVSALAFQLTDAGVAKDQERAYTPLDELI</sequence>
<keyword evidence="9" id="KW-0547">Nucleotide-binding</keyword>
<dbReference type="EMBL" id="CP038865">
    <property type="protein sequence ID" value="QCA27857.1"/>
    <property type="molecule type" value="Genomic_DNA"/>
</dbReference>
<feature type="binding site" evidence="9">
    <location>
        <begin position="298"/>
        <end position="301"/>
    </location>
    <ligand>
        <name>NAD(+)</name>
        <dbReference type="ChEBI" id="CHEBI:57540"/>
    </ligand>
</feature>
<dbReference type="EMBL" id="SRHU01000012">
    <property type="protein sequence ID" value="TFZ42430.1"/>
    <property type="molecule type" value="Genomic_DNA"/>
</dbReference>
<evidence type="ECO:0000256" key="3">
    <source>
        <dbReference type="ARBA" id="ARBA00012897"/>
    </source>
</evidence>
<feature type="binding site" evidence="8">
    <location>
        <position position="74"/>
    </location>
    <ligand>
        <name>substrate</name>
    </ligand>
</feature>
<dbReference type="GO" id="GO:0005886">
    <property type="term" value="C:plasma membrane"/>
    <property type="evidence" value="ECO:0007669"/>
    <property type="project" value="TreeGrafter"/>
</dbReference>
<dbReference type="PANTHER" id="PTHR42795">
    <property type="entry name" value="ALANINE DEHYDROGENASE"/>
    <property type="match status" value="1"/>
</dbReference>
<dbReference type="Proteomes" id="UP000296883">
    <property type="component" value="Chromosome"/>
</dbReference>
<dbReference type="RefSeq" id="WP_135253985.1">
    <property type="nucleotide sequence ID" value="NZ_CP038865.1"/>
</dbReference>
<protein>
    <recommendedName>
        <fullName evidence="3 6">Alanine dehydrogenase</fullName>
        <ecNumber evidence="3 6">1.4.1.1</ecNumber>
    </recommendedName>
</protein>
<dbReference type="GO" id="GO:0046872">
    <property type="term" value="F:metal ion binding"/>
    <property type="evidence" value="ECO:0007669"/>
    <property type="project" value="UniProtKB-KW"/>
</dbReference>
<feature type="domain" description="Alanine dehydrogenase/pyridine nucleotide transhydrogenase N-terminal" evidence="12">
    <location>
        <begin position="4"/>
        <end position="136"/>
    </location>
</feature>
<feature type="binding site" evidence="9">
    <location>
        <position position="133"/>
    </location>
    <ligand>
        <name>NAD(+)</name>
        <dbReference type="ChEBI" id="CHEBI:57540"/>
    </ligand>
</feature>
<dbReference type="InterPro" id="IPR036291">
    <property type="entry name" value="NAD(P)-bd_dom_sf"/>
</dbReference>
<dbReference type="SUPFAM" id="SSF52283">
    <property type="entry name" value="Formate/glycerate dehydrogenase catalytic domain-like"/>
    <property type="match status" value="1"/>
</dbReference>
<dbReference type="Pfam" id="PF01262">
    <property type="entry name" value="AlaDh_PNT_C"/>
    <property type="match status" value="1"/>
</dbReference>
<evidence type="ECO:0000256" key="1">
    <source>
        <dbReference type="ARBA" id="ARBA00005206"/>
    </source>
</evidence>
<dbReference type="SUPFAM" id="SSF51735">
    <property type="entry name" value="NAD(P)-binding Rossmann-fold domains"/>
    <property type="match status" value="1"/>
</dbReference>
<evidence type="ECO:0000256" key="2">
    <source>
        <dbReference type="ARBA" id="ARBA00005689"/>
    </source>
</evidence>
<feature type="binding site" evidence="9">
    <location>
        <position position="219"/>
    </location>
    <ligand>
        <name>NAD(+)</name>
        <dbReference type="ChEBI" id="CHEBI:57540"/>
    </ligand>
</feature>
<evidence type="ECO:0000256" key="4">
    <source>
        <dbReference type="ARBA" id="ARBA00023002"/>
    </source>
</evidence>
<dbReference type="InterPro" id="IPR008141">
    <property type="entry name" value="Ala_DH"/>
</dbReference>
<feature type="binding site" evidence="9">
    <location>
        <begin position="238"/>
        <end position="239"/>
    </location>
    <ligand>
        <name>NAD(+)</name>
        <dbReference type="ChEBI" id="CHEBI:57540"/>
    </ligand>
</feature>
<dbReference type="NCBIfam" id="TIGR00518">
    <property type="entry name" value="alaDH"/>
    <property type="match status" value="1"/>
</dbReference>
<evidence type="ECO:0000256" key="7">
    <source>
        <dbReference type="PIRSR" id="PIRSR000183-1"/>
    </source>
</evidence>
<comment type="pathway">
    <text evidence="1">Amino-acid degradation; L-alanine degradation via dehydrogenase pathway; NH(3) and pyruvate from L-alanine: step 1/1.</text>
</comment>
<dbReference type="GO" id="GO:0000166">
    <property type="term" value="F:nucleotide binding"/>
    <property type="evidence" value="ECO:0007669"/>
    <property type="project" value="UniProtKB-KW"/>
</dbReference>
<accession>A0AAJ5EEX4</accession>
<evidence type="ECO:0000256" key="9">
    <source>
        <dbReference type="PIRSR" id="PIRSR000183-3"/>
    </source>
</evidence>